<dbReference type="Proteomes" id="UP001189429">
    <property type="component" value="Unassembled WGS sequence"/>
</dbReference>
<dbReference type="InterPro" id="IPR051584">
    <property type="entry name" value="GPCR-associated_LMBR1"/>
</dbReference>
<dbReference type="PANTHER" id="PTHR21355:SF0">
    <property type="entry name" value="G-PROTEIN COUPLED RECEPTOR-ASSOCIATED PROTEIN LMBRD2"/>
    <property type="match status" value="1"/>
</dbReference>
<evidence type="ECO:0000256" key="5">
    <source>
        <dbReference type="ARBA" id="ARBA00023136"/>
    </source>
</evidence>
<gene>
    <name evidence="7" type="ORF">PCOR1329_LOCUS49279</name>
</gene>
<dbReference type="PANTHER" id="PTHR21355">
    <property type="entry name" value="G-PROTEIN COUPLED RECEPTOR-ASSOCIATED PROTEIN LMBRD2"/>
    <property type="match status" value="1"/>
</dbReference>
<sequence length="182" mass="20235">MMGQMNIVPVLGRGFNEAFPILVGLLCVCNLLNVYPKLVHYCGLDGLEFEWASRMATDTNDILAEGRRLVERERRRRSEDRSLLEMHERTDPESGRRSIPLRVQIGLLIEDRRHAARRLDGPQHLAGRPQNCASSARFLPLAPAARRGLPIICDSTSATHPPQVPAPLASPPSAVSRILPHV</sequence>
<evidence type="ECO:0000256" key="1">
    <source>
        <dbReference type="ARBA" id="ARBA00004141"/>
    </source>
</evidence>
<reference evidence="7" key="1">
    <citation type="submission" date="2023-10" db="EMBL/GenBank/DDBJ databases">
        <authorList>
            <person name="Chen Y."/>
            <person name="Shah S."/>
            <person name="Dougan E. K."/>
            <person name="Thang M."/>
            <person name="Chan C."/>
        </authorList>
    </citation>
    <scope>NUCLEOTIDE SEQUENCE [LARGE SCALE GENOMIC DNA]</scope>
</reference>
<evidence type="ECO:0000256" key="4">
    <source>
        <dbReference type="ARBA" id="ARBA00022989"/>
    </source>
</evidence>
<dbReference type="EMBL" id="CAUYUJ010015960">
    <property type="protein sequence ID" value="CAK0860273.1"/>
    <property type="molecule type" value="Genomic_DNA"/>
</dbReference>
<evidence type="ECO:0000313" key="8">
    <source>
        <dbReference type="Proteomes" id="UP001189429"/>
    </source>
</evidence>
<keyword evidence="4" id="KW-1133">Transmembrane helix</keyword>
<proteinExistence type="inferred from homology"/>
<evidence type="ECO:0000313" key="7">
    <source>
        <dbReference type="EMBL" id="CAK0860273.1"/>
    </source>
</evidence>
<comment type="subcellular location">
    <subcellularLocation>
        <location evidence="1">Membrane</location>
        <topology evidence="1">Multi-pass membrane protein</topology>
    </subcellularLocation>
</comment>
<organism evidence="7 8">
    <name type="scientific">Prorocentrum cordatum</name>
    <dbReference type="NCBI Taxonomy" id="2364126"/>
    <lineage>
        <taxon>Eukaryota</taxon>
        <taxon>Sar</taxon>
        <taxon>Alveolata</taxon>
        <taxon>Dinophyceae</taxon>
        <taxon>Prorocentrales</taxon>
        <taxon>Prorocentraceae</taxon>
        <taxon>Prorocentrum</taxon>
    </lineage>
</organism>
<evidence type="ECO:0000256" key="3">
    <source>
        <dbReference type="ARBA" id="ARBA00022692"/>
    </source>
</evidence>
<comment type="caution">
    <text evidence="7">The sequence shown here is derived from an EMBL/GenBank/DDBJ whole genome shotgun (WGS) entry which is preliminary data.</text>
</comment>
<evidence type="ECO:0000256" key="2">
    <source>
        <dbReference type="ARBA" id="ARBA00010487"/>
    </source>
</evidence>
<keyword evidence="3" id="KW-0812">Transmembrane</keyword>
<comment type="similarity">
    <text evidence="2">Belongs to the LIMR family.</text>
</comment>
<protein>
    <submittedName>
        <fullName evidence="7">Uncharacterized protein</fullName>
    </submittedName>
</protein>
<keyword evidence="8" id="KW-1185">Reference proteome</keyword>
<name>A0ABN9UKC6_9DINO</name>
<accession>A0ABN9UKC6</accession>
<evidence type="ECO:0000256" key="6">
    <source>
        <dbReference type="SAM" id="MobiDB-lite"/>
    </source>
</evidence>
<feature type="region of interest" description="Disordered" evidence="6">
    <location>
        <begin position="74"/>
        <end position="96"/>
    </location>
</feature>
<feature type="region of interest" description="Disordered" evidence="6">
    <location>
        <begin position="161"/>
        <end position="182"/>
    </location>
</feature>
<keyword evidence="5" id="KW-0472">Membrane</keyword>